<name>A0A1E5IIC8_ENDTX</name>
<feature type="transmembrane region" description="Helical" evidence="1">
    <location>
        <begin position="37"/>
        <end position="64"/>
    </location>
</feature>
<evidence type="ECO:0000313" key="2">
    <source>
        <dbReference type="EMBL" id="OEG70250.1"/>
    </source>
</evidence>
<evidence type="ECO:0000256" key="1">
    <source>
        <dbReference type="SAM" id="Phobius"/>
    </source>
</evidence>
<gene>
    <name evidence="2" type="ORF">ATZ36_05340</name>
</gene>
<organism evidence="2 3">
    <name type="scientific">Endomicrobium trichonymphae</name>
    <dbReference type="NCBI Taxonomy" id="1408204"/>
    <lineage>
        <taxon>Bacteria</taxon>
        <taxon>Pseudomonadati</taxon>
        <taxon>Elusimicrobiota</taxon>
        <taxon>Endomicrobiia</taxon>
        <taxon>Endomicrobiales</taxon>
        <taxon>Endomicrobiaceae</taxon>
        <taxon>Candidatus Endomicrobiellum</taxon>
    </lineage>
</organism>
<protein>
    <submittedName>
        <fullName evidence="2">Uncharacterized protein</fullName>
    </submittedName>
</protein>
<keyword evidence="1" id="KW-0812">Transmembrane</keyword>
<keyword evidence="3" id="KW-1185">Reference proteome</keyword>
<keyword evidence="1" id="KW-0472">Membrane</keyword>
<dbReference type="EMBL" id="LNVX01000404">
    <property type="protein sequence ID" value="OEG70250.1"/>
    <property type="molecule type" value="Genomic_DNA"/>
</dbReference>
<accession>A0A1E5IIC8</accession>
<dbReference type="Proteomes" id="UP000095237">
    <property type="component" value="Unassembled WGS sequence"/>
</dbReference>
<keyword evidence="1" id="KW-1133">Transmembrane helix</keyword>
<sequence length="88" mass="9728">MSILAFILFLFLGLILHIYGGKMVIIKSSIAVKKLVCGYIICCLMFLCFVGCNPILIGGGLWAYSRFLKAPVENSKVVKDDPFADNHD</sequence>
<comment type="caution">
    <text evidence="2">The sequence shown here is derived from an EMBL/GenBank/DDBJ whole genome shotgun (WGS) entry which is preliminary data.</text>
</comment>
<reference evidence="2 3" key="1">
    <citation type="submission" date="2015-11" db="EMBL/GenBank/DDBJ databases">
        <title>Evidence for parallel genomic evolution in an endosymbiosis of termite gut flagellates.</title>
        <authorList>
            <person name="Zheng H."/>
        </authorList>
    </citation>
    <scope>NUCLEOTIDE SEQUENCE [LARGE SCALE GENOMIC DNA]</scope>
    <source>
        <strain evidence="2 3">CET450</strain>
    </source>
</reference>
<proteinExistence type="predicted"/>
<feature type="transmembrane region" description="Helical" evidence="1">
    <location>
        <begin position="6"/>
        <end position="25"/>
    </location>
</feature>
<dbReference type="AlphaFoldDB" id="A0A1E5IIC8"/>
<evidence type="ECO:0000313" key="3">
    <source>
        <dbReference type="Proteomes" id="UP000095237"/>
    </source>
</evidence>